<dbReference type="RefSeq" id="WP_090739580.1">
    <property type="nucleotide sequence ID" value="NZ_FMVT01000001.1"/>
</dbReference>
<gene>
    <name evidence="2" type="ORF">SAMN05660710_00113</name>
</gene>
<feature type="region of interest" description="Disordered" evidence="1">
    <location>
        <begin position="1"/>
        <end position="97"/>
    </location>
</feature>
<feature type="compositionally biased region" description="Basic and acidic residues" evidence="1">
    <location>
        <begin position="1"/>
        <end position="11"/>
    </location>
</feature>
<dbReference type="Proteomes" id="UP000199502">
    <property type="component" value="Unassembled WGS sequence"/>
</dbReference>
<accession>A0A1G5BF10</accession>
<dbReference type="STRING" id="336292.SAMN05660710_00113"/>
<evidence type="ECO:0000313" key="2">
    <source>
        <dbReference type="EMBL" id="SCX88590.1"/>
    </source>
</evidence>
<proteinExistence type="predicted"/>
<evidence type="ECO:0000313" key="3">
    <source>
        <dbReference type="Proteomes" id="UP000199502"/>
    </source>
</evidence>
<protein>
    <submittedName>
        <fullName evidence="2">Uncharacterized protein</fullName>
    </submittedName>
</protein>
<name>A0A1G5BF10_9RHOB</name>
<reference evidence="2 3" key="1">
    <citation type="submission" date="2016-10" db="EMBL/GenBank/DDBJ databases">
        <authorList>
            <person name="de Groot N.N."/>
        </authorList>
    </citation>
    <scope>NUCLEOTIDE SEQUENCE [LARGE SCALE GENOMIC DNA]</scope>
    <source>
        <strain evidence="2 3">CGMCC 1.8925</strain>
    </source>
</reference>
<dbReference type="OrthoDB" id="7510399at2"/>
<sequence length="97" mass="10176">MAKKEDDKAKAADAAGSAAADLAPATQMEHPSGAIIEPEAMQAIDLSHESVDANPREGTTVEQNQIDWNDAKRAKPHDADFAGEGLDTTVYGKDGQA</sequence>
<feature type="compositionally biased region" description="Basic and acidic residues" evidence="1">
    <location>
        <begin position="69"/>
        <end position="80"/>
    </location>
</feature>
<organism evidence="2 3">
    <name type="scientific">Paracoccus tibetensis</name>
    <dbReference type="NCBI Taxonomy" id="336292"/>
    <lineage>
        <taxon>Bacteria</taxon>
        <taxon>Pseudomonadati</taxon>
        <taxon>Pseudomonadota</taxon>
        <taxon>Alphaproteobacteria</taxon>
        <taxon>Rhodobacterales</taxon>
        <taxon>Paracoccaceae</taxon>
        <taxon>Paracoccus</taxon>
    </lineage>
</organism>
<feature type="compositionally biased region" description="Low complexity" evidence="1">
    <location>
        <begin position="12"/>
        <end position="25"/>
    </location>
</feature>
<evidence type="ECO:0000256" key="1">
    <source>
        <dbReference type="SAM" id="MobiDB-lite"/>
    </source>
</evidence>
<dbReference type="EMBL" id="FMVT01000001">
    <property type="protein sequence ID" value="SCX88590.1"/>
    <property type="molecule type" value="Genomic_DNA"/>
</dbReference>
<keyword evidence="3" id="KW-1185">Reference proteome</keyword>
<dbReference type="AlphaFoldDB" id="A0A1G5BF10"/>
<feature type="compositionally biased region" description="Basic and acidic residues" evidence="1">
    <location>
        <begin position="46"/>
        <end position="55"/>
    </location>
</feature>